<dbReference type="InterPro" id="IPR018253">
    <property type="entry name" value="DnaJ_domain_CS"/>
</dbReference>
<dbReference type="AlphaFoldDB" id="A0A642PLK8"/>
<dbReference type="PROSITE" id="PS50076">
    <property type="entry name" value="DNAJ_2"/>
    <property type="match status" value="1"/>
</dbReference>
<dbReference type="CDD" id="cd06257">
    <property type="entry name" value="DnaJ"/>
    <property type="match status" value="1"/>
</dbReference>
<feature type="domain" description="J" evidence="2">
    <location>
        <begin position="5"/>
        <end position="70"/>
    </location>
</feature>
<keyword evidence="1" id="KW-0143">Chaperone</keyword>
<evidence type="ECO:0000256" key="1">
    <source>
        <dbReference type="ARBA" id="ARBA00023186"/>
    </source>
</evidence>
<dbReference type="Gene3D" id="1.10.287.110">
    <property type="entry name" value="DnaJ domain"/>
    <property type="match status" value="1"/>
</dbReference>
<dbReference type="InterPro" id="IPR036869">
    <property type="entry name" value="J_dom_sf"/>
</dbReference>
<dbReference type="GO" id="GO:0042026">
    <property type="term" value="P:protein refolding"/>
    <property type="evidence" value="ECO:0007669"/>
    <property type="project" value="TreeGrafter"/>
</dbReference>
<dbReference type="RefSeq" id="WP_149943163.1">
    <property type="nucleotide sequence ID" value="NZ_VVZE01000130.1"/>
</dbReference>
<reference evidence="3" key="1">
    <citation type="journal article" date="2019" name="Nat. Med.">
        <title>A library of human gut bacterial isolates paired with longitudinal multiomics data enables mechanistic microbiome research.</title>
        <authorList>
            <person name="Poyet M."/>
            <person name="Groussin M."/>
            <person name="Gibbons S.M."/>
            <person name="Avila-Pacheco J."/>
            <person name="Jiang X."/>
            <person name="Kearney S.M."/>
            <person name="Perrotta A.R."/>
            <person name="Berdy B."/>
            <person name="Zhao S."/>
            <person name="Lieberman T.D."/>
            <person name="Swanson P.K."/>
            <person name="Smith M."/>
            <person name="Roesemann S."/>
            <person name="Alexander J.E."/>
            <person name="Rich S.A."/>
            <person name="Livny J."/>
            <person name="Vlamakis H."/>
            <person name="Clish C."/>
            <person name="Bullock K."/>
            <person name="Deik A."/>
            <person name="Scott J."/>
            <person name="Pierce K.A."/>
            <person name="Xavier R.J."/>
            <person name="Alm E.J."/>
        </authorList>
    </citation>
    <scope>NUCLEOTIDE SEQUENCE [LARGE SCALE GENOMIC DNA]</scope>
    <source>
        <strain evidence="3">BIOML-A8</strain>
    </source>
</reference>
<dbReference type="GO" id="GO:0051082">
    <property type="term" value="F:unfolded protein binding"/>
    <property type="evidence" value="ECO:0007669"/>
    <property type="project" value="TreeGrafter"/>
</dbReference>
<organism evidence="3">
    <name type="scientific">Phocaeicola dorei</name>
    <dbReference type="NCBI Taxonomy" id="357276"/>
    <lineage>
        <taxon>Bacteria</taxon>
        <taxon>Pseudomonadati</taxon>
        <taxon>Bacteroidota</taxon>
        <taxon>Bacteroidia</taxon>
        <taxon>Bacteroidales</taxon>
        <taxon>Bacteroidaceae</taxon>
        <taxon>Phocaeicola</taxon>
    </lineage>
</organism>
<dbReference type="Pfam" id="PF00226">
    <property type="entry name" value="DnaJ"/>
    <property type="match status" value="1"/>
</dbReference>
<sequence>MAYIDYYQVLGVDKKASQDDIKRAFRKLARKYHPDLNPNDATAKDKFQAINEANEVLSDPEKRKKYDEYGEHWKHADEFEAQKRAQQQAGGFGGFGGAGFGGSGAGFGTDGGGTYWYSSDGQEFSGSNAGGFSDFFEQMFGHRTRGGGGANAGFRGQDYHADLNLSLREAAKTHKQILTVNGKQVR</sequence>
<dbReference type="PROSITE" id="PS00636">
    <property type="entry name" value="DNAJ_1"/>
    <property type="match status" value="1"/>
</dbReference>
<evidence type="ECO:0000313" key="3">
    <source>
        <dbReference type="EMBL" id="KAA5378099.1"/>
    </source>
</evidence>
<dbReference type="PANTHER" id="PTHR43096:SF52">
    <property type="entry name" value="DNAJ HOMOLOG 1, MITOCHONDRIAL-RELATED"/>
    <property type="match status" value="1"/>
</dbReference>
<evidence type="ECO:0000259" key="2">
    <source>
        <dbReference type="PROSITE" id="PS50076"/>
    </source>
</evidence>
<dbReference type="EMBL" id="VVZE01000130">
    <property type="protein sequence ID" value="KAA5378099.1"/>
    <property type="molecule type" value="Genomic_DNA"/>
</dbReference>
<proteinExistence type="predicted"/>
<protein>
    <submittedName>
        <fullName evidence="3">J domain-containing protein</fullName>
    </submittedName>
</protein>
<feature type="non-terminal residue" evidence="3">
    <location>
        <position position="186"/>
    </location>
</feature>
<dbReference type="PRINTS" id="PR00625">
    <property type="entry name" value="JDOMAIN"/>
</dbReference>
<dbReference type="GO" id="GO:0005737">
    <property type="term" value="C:cytoplasm"/>
    <property type="evidence" value="ECO:0007669"/>
    <property type="project" value="TreeGrafter"/>
</dbReference>
<gene>
    <name evidence="3" type="ORF">F2Y44_23245</name>
</gene>
<dbReference type="InterPro" id="IPR001623">
    <property type="entry name" value="DnaJ_domain"/>
</dbReference>
<dbReference type="SMART" id="SM00271">
    <property type="entry name" value="DnaJ"/>
    <property type="match status" value="1"/>
</dbReference>
<dbReference type="SUPFAM" id="SSF46565">
    <property type="entry name" value="Chaperone J-domain"/>
    <property type="match status" value="1"/>
</dbReference>
<dbReference type="PANTHER" id="PTHR43096">
    <property type="entry name" value="DNAJ HOMOLOG 1, MITOCHONDRIAL-RELATED"/>
    <property type="match status" value="1"/>
</dbReference>
<comment type="caution">
    <text evidence="3">The sequence shown here is derived from an EMBL/GenBank/DDBJ whole genome shotgun (WGS) entry which is preliminary data.</text>
</comment>
<name>A0A642PLK8_9BACT</name>
<accession>A0A642PLK8</accession>